<dbReference type="RefSeq" id="WP_145185328.1">
    <property type="nucleotide sequence ID" value="NZ_CP036266.1"/>
</dbReference>
<feature type="transmembrane region" description="Helical" evidence="1">
    <location>
        <begin position="448"/>
        <end position="472"/>
    </location>
</feature>
<feature type="transmembrane region" description="Helical" evidence="1">
    <location>
        <begin position="82"/>
        <end position="104"/>
    </location>
</feature>
<evidence type="ECO:0000256" key="1">
    <source>
        <dbReference type="SAM" id="Phobius"/>
    </source>
</evidence>
<feature type="transmembrane region" description="Helical" evidence="1">
    <location>
        <begin position="131"/>
        <end position="152"/>
    </location>
</feature>
<gene>
    <name evidence="2" type="ORF">HG66A1_30700</name>
</gene>
<feature type="transmembrane region" description="Helical" evidence="1">
    <location>
        <begin position="339"/>
        <end position="361"/>
    </location>
</feature>
<reference evidence="2 3" key="1">
    <citation type="submission" date="2019-02" db="EMBL/GenBank/DDBJ databases">
        <title>Deep-cultivation of Planctomycetes and their phenomic and genomic characterization uncovers novel biology.</title>
        <authorList>
            <person name="Wiegand S."/>
            <person name="Jogler M."/>
            <person name="Boedeker C."/>
            <person name="Pinto D."/>
            <person name="Vollmers J."/>
            <person name="Rivas-Marin E."/>
            <person name="Kohn T."/>
            <person name="Peeters S.H."/>
            <person name="Heuer A."/>
            <person name="Rast P."/>
            <person name="Oberbeckmann S."/>
            <person name="Bunk B."/>
            <person name="Jeske O."/>
            <person name="Meyerdierks A."/>
            <person name="Storesund J.E."/>
            <person name="Kallscheuer N."/>
            <person name="Luecker S."/>
            <person name="Lage O.M."/>
            <person name="Pohl T."/>
            <person name="Merkel B.J."/>
            <person name="Hornburger P."/>
            <person name="Mueller R.-W."/>
            <person name="Bruemmer F."/>
            <person name="Labrenz M."/>
            <person name="Spormann A.M."/>
            <person name="Op den Camp H."/>
            <person name="Overmann J."/>
            <person name="Amann R."/>
            <person name="Jetten M.S.M."/>
            <person name="Mascher T."/>
            <person name="Medema M.H."/>
            <person name="Devos D.P."/>
            <person name="Kaster A.-K."/>
            <person name="Ovreas L."/>
            <person name="Rohde M."/>
            <person name="Galperin M.Y."/>
            <person name="Jogler C."/>
        </authorList>
    </citation>
    <scope>NUCLEOTIDE SEQUENCE [LARGE SCALE GENOMIC DNA]</scope>
    <source>
        <strain evidence="2 3">HG66A1</strain>
    </source>
</reference>
<feature type="transmembrane region" description="Helical" evidence="1">
    <location>
        <begin position="276"/>
        <end position="298"/>
    </location>
</feature>
<keyword evidence="1" id="KW-0812">Transmembrane</keyword>
<feature type="transmembrane region" description="Helical" evidence="1">
    <location>
        <begin position="184"/>
        <end position="205"/>
    </location>
</feature>
<keyword evidence="1" id="KW-0472">Membrane</keyword>
<evidence type="ECO:0008006" key="4">
    <source>
        <dbReference type="Google" id="ProtNLM"/>
    </source>
</evidence>
<dbReference type="Proteomes" id="UP000320421">
    <property type="component" value="Chromosome"/>
</dbReference>
<feature type="transmembrane region" description="Helical" evidence="1">
    <location>
        <begin position="12"/>
        <end position="29"/>
    </location>
</feature>
<evidence type="ECO:0000313" key="3">
    <source>
        <dbReference type="Proteomes" id="UP000320421"/>
    </source>
</evidence>
<name>A0A517PPH1_9PLAN</name>
<feature type="transmembrane region" description="Helical" evidence="1">
    <location>
        <begin position="406"/>
        <end position="428"/>
    </location>
</feature>
<feature type="transmembrane region" description="Helical" evidence="1">
    <location>
        <begin position="41"/>
        <end position="62"/>
    </location>
</feature>
<feature type="transmembrane region" description="Helical" evidence="1">
    <location>
        <begin position="310"/>
        <end position="333"/>
    </location>
</feature>
<dbReference type="EMBL" id="CP036266">
    <property type="protein sequence ID" value="QDT21271.1"/>
    <property type="molecule type" value="Genomic_DNA"/>
</dbReference>
<keyword evidence="3" id="KW-1185">Reference proteome</keyword>
<protein>
    <recommendedName>
        <fullName evidence="4">ABC transmembrane type-1 domain-containing protein</fullName>
    </recommendedName>
</protein>
<feature type="transmembrane region" description="Helical" evidence="1">
    <location>
        <begin position="233"/>
        <end position="256"/>
    </location>
</feature>
<proteinExistence type="predicted"/>
<accession>A0A517PPH1</accession>
<sequence>MSLATACGVTVLRSLCISFIGVFLARRLTPPTRKAFESRSWFLLILILSPLFVPELLVGYAWSLISVRFVQYPALVELTYSALVLMKVVPVGILCFSMAGGALISPEADFIRRVFRAPGSRLASLKTRASFLLWNSLRLWIPVWTLLFLLSFQEFEIASLMYRDSWTVWIFDAQAGGVPVQETLSFLLGPLAIEVVILLGVFSLLQRFQRETRKVEATETPTPALQNVKLWDWCYLGAAFALVVLVPFLLISGGSLKSLLNLLQNQYQLISILQECAWALAYAATTGIAAWGLASFFLKQGSTVFTRLTGLLCCLPGLCGALILALGLASLFLTRAGSVMYGTPIPVLLGFVLFLFPRALFLRLMLLKREQYAGLFLAQILRQSPRPSQAGQGGELLWAVSGRMQFWAVVLLAFWAYWDVTISSILAPGSTMTSSVRLYGLMHYGQNAMLSAITFFCFLVPVCLCLALVPLVKRFWIASYRVSV</sequence>
<keyword evidence="1" id="KW-1133">Transmembrane helix</keyword>
<dbReference type="AlphaFoldDB" id="A0A517PPH1"/>
<evidence type="ECO:0000313" key="2">
    <source>
        <dbReference type="EMBL" id="QDT21271.1"/>
    </source>
</evidence>
<organism evidence="2 3">
    <name type="scientific">Gimesia chilikensis</name>
    <dbReference type="NCBI Taxonomy" id="2605989"/>
    <lineage>
        <taxon>Bacteria</taxon>
        <taxon>Pseudomonadati</taxon>
        <taxon>Planctomycetota</taxon>
        <taxon>Planctomycetia</taxon>
        <taxon>Planctomycetales</taxon>
        <taxon>Planctomycetaceae</taxon>
        <taxon>Gimesia</taxon>
    </lineage>
</organism>
<dbReference type="OrthoDB" id="254112at2"/>